<sequence length="159" mass="18171">MDVPHRFRVHNYMSPTFCDHCGSLLYGLFRQGLKCQRGLWNARRSDVSTLCPATSTRPWCAGVLVWVTHQPLASPKSSRPEVMPRLGTTVISQDQCSAPRLAVRLRQRNNERQESAGRVSECVVPKRRGLAPDSYVPFSSLKNIRYLIRFKDSMFYPCI</sequence>
<dbReference type="EMBL" id="CM023479">
    <property type="protein sequence ID" value="KAH7973528.1"/>
    <property type="molecule type" value="Genomic_DNA"/>
</dbReference>
<name>A0ACB8DMD4_DERSI</name>
<dbReference type="Proteomes" id="UP000821865">
    <property type="component" value="Chromosome 10"/>
</dbReference>
<evidence type="ECO:0000313" key="1">
    <source>
        <dbReference type="EMBL" id="KAH7973528.1"/>
    </source>
</evidence>
<evidence type="ECO:0000313" key="2">
    <source>
        <dbReference type="Proteomes" id="UP000821865"/>
    </source>
</evidence>
<comment type="caution">
    <text evidence="1">The sequence shown here is derived from an EMBL/GenBank/DDBJ whole genome shotgun (WGS) entry which is preliminary data.</text>
</comment>
<protein>
    <submittedName>
        <fullName evidence="1">Uncharacterized protein</fullName>
    </submittedName>
</protein>
<organism evidence="1 2">
    <name type="scientific">Dermacentor silvarum</name>
    <name type="common">Tick</name>
    <dbReference type="NCBI Taxonomy" id="543639"/>
    <lineage>
        <taxon>Eukaryota</taxon>
        <taxon>Metazoa</taxon>
        <taxon>Ecdysozoa</taxon>
        <taxon>Arthropoda</taxon>
        <taxon>Chelicerata</taxon>
        <taxon>Arachnida</taxon>
        <taxon>Acari</taxon>
        <taxon>Parasitiformes</taxon>
        <taxon>Ixodida</taxon>
        <taxon>Ixodoidea</taxon>
        <taxon>Ixodidae</taxon>
        <taxon>Rhipicephalinae</taxon>
        <taxon>Dermacentor</taxon>
    </lineage>
</organism>
<accession>A0ACB8DMD4</accession>
<reference evidence="1" key="1">
    <citation type="submission" date="2020-05" db="EMBL/GenBank/DDBJ databases">
        <title>Large-scale comparative analyses of tick genomes elucidate their genetic diversity and vector capacities.</title>
        <authorList>
            <person name="Jia N."/>
            <person name="Wang J."/>
            <person name="Shi W."/>
            <person name="Du L."/>
            <person name="Sun Y."/>
            <person name="Zhan W."/>
            <person name="Jiang J."/>
            <person name="Wang Q."/>
            <person name="Zhang B."/>
            <person name="Ji P."/>
            <person name="Sakyi L.B."/>
            <person name="Cui X."/>
            <person name="Yuan T."/>
            <person name="Jiang B."/>
            <person name="Yang W."/>
            <person name="Lam T.T.-Y."/>
            <person name="Chang Q."/>
            <person name="Ding S."/>
            <person name="Wang X."/>
            <person name="Zhu J."/>
            <person name="Ruan X."/>
            <person name="Zhao L."/>
            <person name="Wei J."/>
            <person name="Que T."/>
            <person name="Du C."/>
            <person name="Cheng J."/>
            <person name="Dai P."/>
            <person name="Han X."/>
            <person name="Huang E."/>
            <person name="Gao Y."/>
            <person name="Liu J."/>
            <person name="Shao H."/>
            <person name="Ye R."/>
            <person name="Li L."/>
            <person name="Wei W."/>
            <person name="Wang X."/>
            <person name="Wang C."/>
            <person name="Yang T."/>
            <person name="Huo Q."/>
            <person name="Li W."/>
            <person name="Guo W."/>
            <person name="Chen H."/>
            <person name="Zhou L."/>
            <person name="Ni X."/>
            <person name="Tian J."/>
            <person name="Zhou Y."/>
            <person name="Sheng Y."/>
            <person name="Liu T."/>
            <person name="Pan Y."/>
            <person name="Xia L."/>
            <person name="Li J."/>
            <person name="Zhao F."/>
            <person name="Cao W."/>
        </authorList>
    </citation>
    <scope>NUCLEOTIDE SEQUENCE</scope>
    <source>
        <strain evidence="1">Dsil-2018</strain>
    </source>
</reference>
<keyword evidence="2" id="KW-1185">Reference proteome</keyword>
<gene>
    <name evidence="1" type="ORF">HPB49_002119</name>
</gene>
<proteinExistence type="predicted"/>